<protein>
    <submittedName>
        <fullName evidence="1 3">Uncharacterized protein</fullName>
    </submittedName>
</protein>
<gene>
    <name evidence="1" type="ORF">SCUD_LOCUS23041</name>
</gene>
<evidence type="ECO:0000313" key="3">
    <source>
        <dbReference type="WBParaSite" id="SCUD_0002304401-mRNA-1"/>
    </source>
</evidence>
<accession>A0A183L6S2</accession>
<organism evidence="3">
    <name type="scientific">Schistosoma curassoni</name>
    <dbReference type="NCBI Taxonomy" id="6186"/>
    <lineage>
        <taxon>Eukaryota</taxon>
        <taxon>Metazoa</taxon>
        <taxon>Spiralia</taxon>
        <taxon>Lophotrochozoa</taxon>
        <taxon>Platyhelminthes</taxon>
        <taxon>Trematoda</taxon>
        <taxon>Digenea</taxon>
        <taxon>Strigeidida</taxon>
        <taxon>Schistosomatoidea</taxon>
        <taxon>Schistosomatidae</taxon>
        <taxon>Schistosoma</taxon>
    </lineage>
</organism>
<evidence type="ECO:0000313" key="2">
    <source>
        <dbReference type="Proteomes" id="UP000279833"/>
    </source>
</evidence>
<dbReference type="STRING" id="6186.A0A183L6S2"/>
<dbReference type="EMBL" id="UZAK01051783">
    <property type="protein sequence ID" value="VDP81163.1"/>
    <property type="molecule type" value="Genomic_DNA"/>
</dbReference>
<reference evidence="1 2" key="2">
    <citation type="submission" date="2018-11" db="EMBL/GenBank/DDBJ databases">
        <authorList>
            <consortium name="Pathogen Informatics"/>
        </authorList>
    </citation>
    <scope>NUCLEOTIDE SEQUENCE [LARGE SCALE GENOMIC DNA]</scope>
    <source>
        <strain evidence="1">Dakar</strain>
        <strain evidence="2">Dakar, Senegal</strain>
    </source>
</reference>
<dbReference type="Proteomes" id="UP000279833">
    <property type="component" value="Unassembled WGS sequence"/>
</dbReference>
<reference evidence="3" key="1">
    <citation type="submission" date="2016-06" db="UniProtKB">
        <authorList>
            <consortium name="WormBaseParasite"/>
        </authorList>
    </citation>
    <scope>IDENTIFICATION</scope>
</reference>
<name>A0A183L6S2_9TREM</name>
<dbReference type="AlphaFoldDB" id="A0A183L6S2"/>
<proteinExistence type="predicted"/>
<sequence length="111" mass="12522">MSSYFKIGELPLYIHRLRKPPQGFYTSLNASILRVTRSGRMNPDTLEIEKQINGAGNQSQTQTVCCMATLVPFTNNKQFYSTIAFTKTGEYSKRIRTYDSLPVDVESCAVS</sequence>
<dbReference type="WBParaSite" id="SCUD_0002304401-mRNA-1">
    <property type="protein sequence ID" value="SCUD_0002304401-mRNA-1"/>
    <property type="gene ID" value="SCUD_0002304401"/>
</dbReference>
<keyword evidence="2" id="KW-1185">Reference proteome</keyword>
<evidence type="ECO:0000313" key="1">
    <source>
        <dbReference type="EMBL" id="VDP81163.1"/>
    </source>
</evidence>